<dbReference type="SUPFAM" id="SSF53300">
    <property type="entry name" value="vWA-like"/>
    <property type="match status" value="1"/>
</dbReference>
<dbReference type="InterPro" id="IPR036465">
    <property type="entry name" value="vWFA_dom_sf"/>
</dbReference>
<reference evidence="2" key="1">
    <citation type="submission" date="2023-03" db="EMBL/GenBank/DDBJ databases">
        <title>Amycolatopsis taiwanensis NBRC 103393.</title>
        <authorList>
            <person name="Ichikawa N."/>
            <person name="Sato H."/>
            <person name="Tonouchi N."/>
        </authorList>
    </citation>
    <scope>NUCLEOTIDE SEQUENCE</scope>
    <source>
        <strain evidence="2">NBRC 103393</strain>
    </source>
</reference>
<feature type="compositionally biased region" description="Low complexity" evidence="1">
    <location>
        <begin position="265"/>
        <end position="304"/>
    </location>
</feature>
<dbReference type="AlphaFoldDB" id="A0A9W6R991"/>
<comment type="caution">
    <text evidence="2">The sequence shown here is derived from an EMBL/GenBank/DDBJ whole genome shotgun (WGS) entry which is preliminary data.</text>
</comment>
<evidence type="ECO:0000313" key="3">
    <source>
        <dbReference type="Proteomes" id="UP001165136"/>
    </source>
</evidence>
<evidence type="ECO:0008006" key="4">
    <source>
        <dbReference type="Google" id="ProtNLM"/>
    </source>
</evidence>
<name>A0A9W6R991_9PSEU</name>
<feature type="region of interest" description="Disordered" evidence="1">
    <location>
        <begin position="246"/>
        <end position="304"/>
    </location>
</feature>
<dbReference type="EMBL" id="BSTI01000035">
    <property type="protein sequence ID" value="GLY71384.1"/>
    <property type="molecule type" value="Genomic_DNA"/>
</dbReference>
<keyword evidence="3" id="KW-1185">Reference proteome</keyword>
<organism evidence="2 3">
    <name type="scientific">Amycolatopsis taiwanensis</name>
    <dbReference type="NCBI Taxonomy" id="342230"/>
    <lineage>
        <taxon>Bacteria</taxon>
        <taxon>Bacillati</taxon>
        <taxon>Actinomycetota</taxon>
        <taxon>Actinomycetes</taxon>
        <taxon>Pseudonocardiales</taxon>
        <taxon>Pseudonocardiaceae</taxon>
        <taxon>Amycolatopsis</taxon>
    </lineage>
</organism>
<evidence type="ECO:0000313" key="2">
    <source>
        <dbReference type="EMBL" id="GLY71384.1"/>
    </source>
</evidence>
<gene>
    <name evidence="2" type="ORF">Atai01_80030</name>
</gene>
<protein>
    <recommendedName>
        <fullName evidence="4">VWA domain-containing protein</fullName>
    </recommendedName>
</protein>
<dbReference type="RefSeq" id="WP_285491158.1">
    <property type="nucleotide sequence ID" value="NZ_BSTI01000035.1"/>
</dbReference>
<accession>A0A9W6R991</accession>
<feature type="region of interest" description="Disordered" evidence="1">
    <location>
        <begin position="354"/>
        <end position="375"/>
    </location>
</feature>
<evidence type="ECO:0000256" key="1">
    <source>
        <dbReference type="SAM" id="MobiDB-lite"/>
    </source>
</evidence>
<dbReference type="Proteomes" id="UP001165136">
    <property type="component" value="Unassembled WGS sequence"/>
</dbReference>
<sequence>MSTHLAIDPTATGAAVFPTRPEWLTLSAALADEVGVIADREDLLVAIAPGAGGGAPACFYPARALIEVDGTHLGVDPATVTPANLSDRPRYATTWGLLTHECGHAKHTAWDPPTSAPPAVVDAAMLLEEPRMEAAQIRRRPDDRHWLRASARGIVAADLHLFTDPARAPQMTRTDAARAAALLLARVDGGILTRAEVAPLARVIDDVLGTDTVDKLRAVWRTALRTADDDGDTMLNLGRAWCEIVGTDPNTPPDSDAGPVPNAIPDPSGSPNGSPTSSSGAPSSSDGTASGTASGGTPSPSPLAGAIAAVLDTVAAKVTREKAPEDPAVRAAAGQARENAAKKIADQAARSVFGVTPGSRDGRTACTGTRPPTTEERTAARVLARALSTAGVRDRVAVKTTSIVPPGRLRMRGALAADAQRAAGAAPTAEPFTRTTRTTVPTPPLRLAIACDVSGTMGWARDHVASAAWILANAARHTTVPAQTATVIFGDRVRPLTVPGKAPAVVTEFASNDNWEDIPTAIDALDGALGLSTPGAARLLVIVSDGRYRDQPRRDGQKKLNRLRANGCAVLWLTTRDTDTPLDGATVHRLTDPATAARAIWRAATAALRATAR</sequence>
<proteinExistence type="predicted"/>